<accession>A0A068S3X5</accession>
<keyword evidence="2" id="KW-1185">Reference proteome</keyword>
<evidence type="ECO:0000313" key="1">
    <source>
        <dbReference type="EMBL" id="CDH55946.1"/>
    </source>
</evidence>
<reference evidence="1" key="1">
    <citation type="submission" date="2013-08" db="EMBL/GenBank/DDBJ databases">
        <title>Gene expansion shapes genome architecture in the human pathogen Lichtheimia corymbifera: an evolutionary genomics analysis in the ancient terrestrial Mucorales (Mucoromycotina).</title>
        <authorList>
            <person name="Schwartze V.U."/>
            <person name="Winter S."/>
            <person name="Shelest E."/>
            <person name="Marcet-Houben M."/>
            <person name="Horn F."/>
            <person name="Wehner S."/>
            <person name="Hoffmann K."/>
            <person name="Riege K."/>
            <person name="Sammeth M."/>
            <person name="Nowrousian M."/>
            <person name="Valiante V."/>
            <person name="Linde J."/>
            <person name="Jacobsen I.D."/>
            <person name="Marz M."/>
            <person name="Brakhage A.A."/>
            <person name="Gabaldon T."/>
            <person name="Bocker S."/>
            <person name="Voigt K."/>
        </authorList>
    </citation>
    <scope>NUCLEOTIDE SEQUENCE [LARGE SCALE GENOMIC DNA]</scope>
    <source>
        <strain evidence="1">FSU 9682</strain>
    </source>
</reference>
<dbReference type="VEuPathDB" id="FungiDB:LCOR_07039.1"/>
<proteinExistence type="predicted"/>
<sequence>MLHYEHLENRVPLCFTYAVSVIELILASGWCRGHYNQDDELSEMPCSGSYTRVLDRLLHKWDGVSWFWAVLALYAQAFTMKKIPIMRMRLTINLYRDIISLYDWYGDHKMAVVQEDESSCIDASIPIRLVSVFSFVQDPKVYRAYSFHGSHKEHRFGSNTLDDGAFALDLQNKTLTILTMKQQHHDMDEKDKMGYLKNNLIEKYLKNGGLSYYQQHVKDVIVLYCLGERTRVVIAEMVPPQSKHASSVRTAYHQV</sequence>
<evidence type="ECO:0000313" key="2">
    <source>
        <dbReference type="Proteomes" id="UP000027586"/>
    </source>
</evidence>
<dbReference type="Proteomes" id="UP000027586">
    <property type="component" value="Unassembled WGS sequence"/>
</dbReference>
<dbReference type="EMBL" id="CBTN010000033">
    <property type="protein sequence ID" value="CDH55946.1"/>
    <property type="molecule type" value="Genomic_DNA"/>
</dbReference>
<name>A0A068S3X5_9FUNG</name>
<comment type="caution">
    <text evidence="1">The sequence shown here is derived from an EMBL/GenBank/DDBJ whole genome shotgun (WGS) entry which is preliminary data.</text>
</comment>
<protein>
    <submittedName>
        <fullName evidence="1">Uncharacterized protein</fullName>
    </submittedName>
</protein>
<organism evidence="1 2">
    <name type="scientific">Lichtheimia corymbifera JMRC:FSU:9682</name>
    <dbReference type="NCBI Taxonomy" id="1263082"/>
    <lineage>
        <taxon>Eukaryota</taxon>
        <taxon>Fungi</taxon>
        <taxon>Fungi incertae sedis</taxon>
        <taxon>Mucoromycota</taxon>
        <taxon>Mucoromycotina</taxon>
        <taxon>Mucoromycetes</taxon>
        <taxon>Mucorales</taxon>
        <taxon>Lichtheimiaceae</taxon>
        <taxon>Lichtheimia</taxon>
    </lineage>
</organism>
<dbReference type="AlphaFoldDB" id="A0A068S3X5"/>
<gene>
    <name evidence="1" type="ORF">LCOR_07039.1</name>
</gene>